<name>A0A1M5PBV9_9BRAD</name>
<proteinExistence type="inferred from homology"/>
<evidence type="ECO:0000313" key="5">
    <source>
        <dbReference type="EMBL" id="SHG99324.1"/>
    </source>
</evidence>
<dbReference type="RefSeq" id="WP_079568356.1">
    <property type="nucleotide sequence ID" value="NZ_LT670818.1"/>
</dbReference>
<dbReference type="PANTHER" id="PTHR42811">
    <property type="entry name" value="SERINE ACETYLTRANSFERASE"/>
    <property type="match status" value="1"/>
</dbReference>
<evidence type="ECO:0000256" key="4">
    <source>
        <dbReference type="PIRNR" id="PIRNR000441"/>
    </source>
</evidence>
<sequence>MTADEDFDADLSRYPPRPFLKEQSIWAICIYRYGRRVLNRKRGILRTTQLKFYWLLSRIVETLTGITLPLEARIGPGLRIFHFGNIVIHSQVVIGRNCTLRHGVTIGNRVPDGPAPVIEDNVDFGAYAQVLGGVRIGNGAKIGAMTVVLSDVPPGATAVGVPARILQPRGAAG</sequence>
<evidence type="ECO:0000256" key="2">
    <source>
        <dbReference type="ARBA" id="ARBA00022679"/>
    </source>
</evidence>
<evidence type="ECO:0000256" key="3">
    <source>
        <dbReference type="ARBA" id="ARBA00023315"/>
    </source>
</evidence>
<dbReference type="SUPFAM" id="SSF51161">
    <property type="entry name" value="Trimeric LpxA-like enzymes"/>
    <property type="match status" value="1"/>
</dbReference>
<dbReference type="GO" id="GO:0005737">
    <property type="term" value="C:cytoplasm"/>
    <property type="evidence" value="ECO:0007669"/>
    <property type="project" value="InterPro"/>
</dbReference>
<dbReference type="OrthoDB" id="9815592at2"/>
<dbReference type="Pfam" id="PF00132">
    <property type="entry name" value="Hexapep"/>
    <property type="match status" value="1"/>
</dbReference>
<comment type="catalytic activity">
    <reaction evidence="4">
        <text>L-serine + acetyl-CoA = O-acetyl-L-serine + CoA</text>
        <dbReference type="Rhea" id="RHEA:24560"/>
        <dbReference type="ChEBI" id="CHEBI:33384"/>
        <dbReference type="ChEBI" id="CHEBI:57287"/>
        <dbReference type="ChEBI" id="CHEBI:57288"/>
        <dbReference type="ChEBI" id="CHEBI:58340"/>
        <dbReference type="EC" id="2.3.1.30"/>
    </reaction>
</comment>
<gene>
    <name evidence="5" type="ORF">SAMN05444169_5158</name>
</gene>
<dbReference type="InterPro" id="IPR005881">
    <property type="entry name" value="Ser_O-AcTrfase"/>
</dbReference>
<dbReference type="Gene3D" id="2.160.10.10">
    <property type="entry name" value="Hexapeptide repeat proteins"/>
    <property type="match status" value="1"/>
</dbReference>
<keyword evidence="3 4" id="KW-0012">Acyltransferase</keyword>
<reference evidence="5 6" key="1">
    <citation type="submission" date="2016-11" db="EMBL/GenBank/DDBJ databases">
        <authorList>
            <person name="Jaros S."/>
            <person name="Januszkiewicz K."/>
            <person name="Wedrychowicz H."/>
        </authorList>
    </citation>
    <scope>NUCLEOTIDE SEQUENCE [LARGE SCALE GENOMIC DNA]</scope>
    <source>
        <strain evidence="5 6">GAS242</strain>
    </source>
</reference>
<accession>A0A1M5PBV9</accession>
<dbReference type="EMBL" id="LT670818">
    <property type="protein sequence ID" value="SHG99324.1"/>
    <property type="molecule type" value="Genomic_DNA"/>
</dbReference>
<protein>
    <recommendedName>
        <fullName evidence="4">Serine acetyltransferase</fullName>
        <ecNumber evidence="4">2.3.1.30</ecNumber>
    </recommendedName>
</protein>
<comment type="similarity">
    <text evidence="1 4">Belongs to the transferase hexapeptide repeat family.</text>
</comment>
<organism evidence="5 6">
    <name type="scientific">Bradyrhizobium erythrophlei</name>
    <dbReference type="NCBI Taxonomy" id="1437360"/>
    <lineage>
        <taxon>Bacteria</taxon>
        <taxon>Pseudomonadati</taxon>
        <taxon>Pseudomonadota</taxon>
        <taxon>Alphaproteobacteria</taxon>
        <taxon>Hyphomicrobiales</taxon>
        <taxon>Nitrobacteraceae</taxon>
        <taxon>Bradyrhizobium</taxon>
    </lineage>
</organism>
<dbReference type="GO" id="GO:0009001">
    <property type="term" value="F:serine O-acetyltransferase activity"/>
    <property type="evidence" value="ECO:0007669"/>
    <property type="project" value="UniProtKB-EC"/>
</dbReference>
<dbReference type="Proteomes" id="UP000190675">
    <property type="component" value="Chromosome I"/>
</dbReference>
<dbReference type="CDD" id="cd03354">
    <property type="entry name" value="LbH_SAT"/>
    <property type="match status" value="1"/>
</dbReference>
<evidence type="ECO:0000256" key="1">
    <source>
        <dbReference type="ARBA" id="ARBA00007274"/>
    </source>
</evidence>
<dbReference type="GO" id="GO:0006535">
    <property type="term" value="P:cysteine biosynthetic process from serine"/>
    <property type="evidence" value="ECO:0007669"/>
    <property type="project" value="InterPro"/>
</dbReference>
<dbReference type="PIRSF" id="PIRSF000441">
    <property type="entry name" value="CysE"/>
    <property type="match status" value="1"/>
</dbReference>
<dbReference type="AlphaFoldDB" id="A0A1M5PBV9"/>
<evidence type="ECO:0000313" key="6">
    <source>
        <dbReference type="Proteomes" id="UP000190675"/>
    </source>
</evidence>
<dbReference type="InterPro" id="IPR045304">
    <property type="entry name" value="LbH_SAT"/>
</dbReference>
<keyword evidence="2 4" id="KW-0808">Transferase</keyword>
<dbReference type="InterPro" id="IPR011004">
    <property type="entry name" value="Trimer_LpxA-like_sf"/>
</dbReference>
<dbReference type="InterPro" id="IPR001451">
    <property type="entry name" value="Hexapep"/>
</dbReference>
<dbReference type="EC" id="2.3.1.30" evidence="4"/>